<keyword evidence="1" id="KW-0175">Coiled coil</keyword>
<feature type="compositionally biased region" description="Polar residues" evidence="2">
    <location>
        <begin position="235"/>
        <end position="244"/>
    </location>
</feature>
<evidence type="ECO:0000256" key="2">
    <source>
        <dbReference type="SAM" id="MobiDB-lite"/>
    </source>
</evidence>
<dbReference type="EMBL" id="LLXI01005050">
    <property type="protein sequence ID" value="PKY61202.1"/>
    <property type="molecule type" value="Genomic_DNA"/>
</dbReference>
<evidence type="ECO:0000313" key="3">
    <source>
        <dbReference type="EMBL" id="PKY61202.1"/>
    </source>
</evidence>
<dbReference type="VEuPathDB" id="FungiDB:FUN_001161"/>
<dbReference type="Proteomes" id="UP000234323">
    <property type="component" value="Unassembled WGS sequence"/>
</dbReference>
<evidence type="ECO:0000256" key="1">
    <source>
        <dbReference type="SAM" id="Coils"/>
    </source>
</evidence>
<name>A0A2I1HQR4_9GLOM</name>
<evidence type="ECO:0000313" key="4">
    <source>
        <dbReference type="Proteomes" id="UP000234323"/>
    </source>
</evidence>
<protein>
    <submittedName>
        <fullName evidence="3">Uncharacterized protein</fullName>
    </submittedName>
</protein>
<proteinExistence type="predicted"/>
<comment type="caution">
    <text evidence="3">The sequence shown here is derived from an EMBL/GenBank/DDBJ whole genome shotgun (WGS) entry which is preliminary data.</text>
</comment>
<sequence length="244" mass="28675">MNVPMMMMIHQQRIGGYLKKYLNCMQSVYTVVTTEIAHLREDNEFLAGVNAEFGSENDDLKEEVNELKMKLKQYQIRSSSESIDVIDIPEERLVQIRWVKKGKKTVHYTKNQPKEEQEEQHEKEARVCNFVILGRIVQSLYFYTNYSDLKIEMKIILKTIKPNDNLDDNETFNSSKNVEICSRLIPKLQRMMFPNYRPSVAKLTNWLSALHKSQRSQTQLKKSGKSNKDNRRVHNNSCVQNVNR</sequence>
<gene>
    <name evidence="3" type="ORF">RhiirA4_431656</name>
</gene>
<organism evidence="3 4">
    <name type="scientific">Rhizophagus irregularis</name>
    <dbReference type="NCBI Taxonomy" id="588596"/>
    <lineage>
        <taxon>Eukaryota</taxon>
        <taxon>Fungi</taxon>
        <taxon>Fungi incertae sedis</taxon>
        <taxon>Mucoromycota</taxon>
        <taxon>Glomeromycotina</taxon>
        <taxon>Glomeromycetes</taxon>
        <taxon>Glomerales</taxon>
        <taxon>Glomeraceae</taxon>
        <taxon>Rhizophagus</taxon>
    </lineage>
</organism>
<reference evidence="3 4" key="1">
    <citation type="submission" date="2015-10" db="EMBL/GenBank/DDBJ databases">
        <title>Genome analyses suggest a sexual origin of heterokaryosis in a supposedly ancient asexual fungus.</title>
        <authorList>
            <person name="Ropars J."/>
            <person name="Sedzielewska K."/>
            <person name="Noel J."/>
            <person name="Charron P."/>
            <person name="Farinelli L."/>
            <person name="Marton T."/>
            <person name="Kruger M."/>
            <person name="Pelin A."/>
            <person name="Brachmann A."/>
            <person name="Corradi N."/>
        </authorList>
    </citation>
    <scope>NUCLEOTIDE SEQUENCE [LARGE SCALE GENOMIC DNA]</scope>
    <source>
        <strain evidence="3 4">A4</strain>
    </source>
</reference>
<keyword evidence="4" id="KW-1185">Reference proteome</keyword>
<dbReference type="AlphaFoldDB" id="A0A2I1HQR4"/>
<feature type="region of interest" description="Disordered" evidence="2">
    <location>
        <begin position="214"/>
        <end position="244"/>
    </location>
</feature>
<feature type="coiled-coil region" evidence="1">
    <location>
        <begin position="50"/>
        <end position="77"/>
    </location>
</feature>
<accession>A0A2I1HQR4</accession>